<sequence>SSIDWVKGAVGVKYVYTLELRDSGRFGFLLPARHIVPSGKETWMAVHASAMELAKRTYGDYVECPEPTV</sequence>
<evidence type="ECO:0000259" key="4">
    <source>
        <dbReference type="PROSITE" id="PS52035"/>
    </source>
</evidence>
<accession>A0A164EBS8</accession>
<evidence type="ECO:0000256" key="1">
    <source>
        <dbReference type="ARBA" id="ARBA00001947"/>
    </source>
</evidence>
<comment type="cofactor">
    <cofactor evidence="1">
        <name>Zn(2+)</name>
        <dbReference type="ChEBI" id="CHEBI:29105"/>
    </cofactor>
</comment>
<dbReference type="GO" id="GO:0005615">
    <property type="term" value="C:extracellular space"/>
    <property type="evidence" value="ECO:0007669"/>
    <property type="project" value="TreeGrafter"/>
</dbReference>
<dbReference type="EMBL" id="LRGB01024217">
    <property type="protein sequence ID" value="KZR96635.1"/>
    <property type="molecule type" value="Genomic_DNA"/>
</dbReference>
<dbReference type="Proteomes" id="UP000076858">
    <property type="component" value="Unassembled WGS sequence"/>
</dbReference>
<dbReference type="OrthoDB" id="3626597at2759"/>
<dbReference type="Pfam" id="PF00246">
    <property type="entry name" value="Peptidase_M14"/>
    <property type="match status" value="1"/>
</dbReference>
<proteinExistence type="inferred from homology"/>
<reference evidence="5 6" key="1">
    <citation type="submission" date="2016-03" db="EMBL/GenBank/DDBJ databases">
        <title>EvidentialGene: Evidence-directed Construction of Genes on Genomes.</title>
        <authorList>
            <person name="Gilbert D.G."/>
            <person name="Choi J.-H."/>
            <person name="Mockaitis K."/>
            <person name="Colbourne J."/>
            <person name="Pfrender M."/>
        </authorList>
    </citation>
    <scope>NUCLEOTIDE SEQUENCE [LARGE SCALE GENOMIC DNA]</scope>
    <source>
        <strain evidence="5 6">Xinb3</strain>
        <tissue evidence="5">Complete organism</tissue>
    </source>
</reference>
<dbReference type="PANTHER" id="PTHR11705:SF91">
    <property type="entry name" value="FI01817P-RELATED"/>
    <property type="match status" value="1"/>
</dbReference>
<feature type="active site" description="Proton donor/acceptor" evidence="3">
    <location>
        <position position="19"/>
    </location>
</feature>
<dbReference type="AlphaFoldDB" id="A0A164EBS8"/>
<feature type="non-terminal residue" evidence="5">
    <location>
        <position position="1"/>
    </location>
</feature>
<gene>
    <name evidence="5" type="ORF">APZ42_008915</name>
</gene>
<keyword evidence="5" id="KW-0645">Protease</keyword>
<name>A0A164EBS8_9CRUS</name>
<dbReference type="SUPFAM" id="SSF53187">
    <property type="entry name" value="Zn-dependent exopeptidases"/>
    <property type="match status" value="1"/>
</dbReference>
<keyword evidence="6" id="KW-1185">Reference proteome</keyword>
<evidence type="ECO:0000313" key="6">
    <source>
        <dbReference type="Proteomes" id="UP000076858"/>
    </source>
</evidence>
<keyword evidence="5" id="KW-0378">Hydrolase</keyword>
<dbReference type="InterPro" id="IPR000834">
    <property type="entry name" value="Peptidase_M14"/>
</dbReference>
<evidence type="ECO:0000313" key="5">
    <source>
        <dbReference type="EMBL" id="KZR96635.1"/>
    </source>
</evidence>
<comment type="similarity">
    <text evidence="2 3">Belongs to the peptidase M14 family.</text>
</comment>
<organism evidence="5 6">
    <name type="scientific">Daphnia magna</name>
    <dbReference type="NCBI Taxonomy" id="35525"/>
    <lineage>
        <taxon>Eukaryota</taxon>
        <taxon>Metazoa</taxon>
        <taxon>Ecdysozoa</taxon>
        <taxon>Arthropoda</taxon>
        <taxon>Crustacea</taxon>
        <taxon>Branchiopoda</taxon>
        <taxon>Diplostraca</taxon>
        <taxon>Cladocera</taxon>
        <taxon>Anomopoda</taxon>
        <taxon>Daphniidae</taxon>
        <taxon>Daphnia</taxon>
    </lineage>
</organism>
<dbReference type="Gene3D" id="3.40.630.10">
    <property type="entry name" value="Zn peptidases"/>
    <property type="match status" value="1"/>
</dbReference>
<dbReference type="GO" id="GO:0004181">
    <property type="term" value="F:metallocarboxypeptidase activity"/>
    <property type="evidence" value="ECO:0007669"/>
    <property type="project" value="InterPro"/>
</dbReference>
<dbReference type="GO" id="GO:0006508">
    <property type="term" value="P:proteolysis"/>
    <property type="evidence" value="ECO:0007669"/>
    <property type="project" value="InterPro"/>
</dbReference>
<comment type="caution">
    <text evidence="5">The sequence shown here is derived from an EMBL/GenBank/DDBJ whole genome shotgun (WGS) entry which is preliminary data.</text>
</comment>
<dbReference type="PROSITE" id="PS52035">
    <property type="entry name" value="PEPTIDASE_M14"/>
    <property type="match status" value="1"/>
</dbReference>
<feature type="domain" description="Peptidase M14" evidence="4">
    <location>
        <begin position="1"/>
        <end position="53"/>
    </location>
</feature>
<protein>
    <submittedName>
        <fullName evidence="5">Carboxypeptidase B</fullName>
    </submittedName>
</protein>
<dbReference type="PANTHER" id="PTHR11705">
    <property type="entry name" value="PROTEASE FAMILY M14 CARBOXYPEPTIDASE A,B"/>
    <property type="match status" value="1"/>
</dbReference>
<evidence type="ECO:0000256" key="3">
    <source>
        <dbReference type="PROSITE-ProRule" id="PRU01379"/>
    </source>
</evidence>
<evidence type="ECO:0000256" key="2">
    <source>
        <dbReference type="ARBA" id="ARBA00005988"/>
    </source>
</evidence>
<keyword evidence="5" id="KW-0121">Carboxypeptidase</keyword>
<dbReference type="GO" id="GO:0008270">
    <property type="term" value="F:zinc ion binding"/>
    <property type="evidence" value="ECO:0007669"/>
    <property type="project" value="InterPro"/>
</dbReference>